<dbReference type="InterPro" id="IPR008331">
    <property type="entry name" value="Ferritin_DPS_dom"/>
</dbReference>
<evidence type="ECO:0000313" key="3">
    <source>
        <dbReference type="EMBL" id="KAF4325443.1"/>
    </source>
</evidence>
<organism evidence="3 4">
    <name type="scientific">Phytophthora kernoviae 00238/432</name>
    <dbReference type="NCBI Taxonomy" id="1284355"/>
    <lineage>
        <taxon>Eukaryota</taxon>
        <taxon>Sar</taxon>
        <taxon>Stramenopiles</taxon>
        <taxon>Oomycota</taxon>
        <taxon>Peronosporomycetes</taxon>
        <taxon>Peronosporales</taxon>
        <taxon>Peronosporaceae</taxon>
        <taxon>Phytophthora</taxon>
    </lineage>
</organism>
<dbReference type="GO" id="GO:0008199">
    <property type="term" value="F:ferric iron binding"/>
    <property type="evidence" value="ECO:0007669"/>
    <property type="project" value="InterPro"/>
</dbReference>
<reference evidence="3" key="2">
    <citation type="submission" date="2020-02" db="EMBL/GenBank/DDBJ databases">
        <authorList>
            <person name="Studholme D.J."/>
        </authorList>
    </citation>
    <scope>NUCLEOTIDE SEQUENCE</scope>
    <source>
        <strain evidence="3">00238/432</strain>
    </source>
</reference>
<dbReference type="InterPro" id="IPR009078">
    <property type="entry name" value="Ferritin-like_SF"/>
</dbReference>
<dbReference type="InterPro" id="IPR012347">
    <property type="entry name" value="Ferritin-like"/>
</dbReference>
<evidence type="ECO:0000313" key="4">
    <source>
        <dbReference type="Proteomes" id="UP000702964"/>
    </source>
</evidence>
<gene>
    <name evidence="3" type="ORF">G195_000911</name>
</gene>
<feature type="domain" description="Ferritin/DPS" evidence="2">
    <location>
        <begin position="61"/>
        <end position="162"/>
    </location>
</feature>
<dbReference type="EMBL" id="AOFI03000005">
    <property type="protein sequence ID" value="KAF4325443.1"/>
    <property type="molecule type" value="Genomic_DNA"/>
</dbReference>
<dbReference type="PANTHER" id="PTHR42932">
    <property type="entry name" value="GENERAL STRESS PROTEIN 20U"/>
    <property type="match status" value="1"/>
</dbReference>
<dbReference type="AlphaFoldDB" id="A0A8J4SUA4"/>
<dbReference type="PRINTS" id="PR01346">
    <property type="entry name" value="HELNAPAPROT"/>
</dbReference>
<dbReference type="Gene3D" id="1.20.1260.10">
    <property type="match status" value="1"/>
</dbReference>
<protein>
    <recommendedName>
        <fullName evidence="2">Ferritin/DPS domain-containing protein</fullName>
    </recommendedName>
</protein>
<dbReference type="Proteomes" id="UP000702964">
    <property type="component" value="Unassembled WGS sequence"/>
</dbReference>
<evidence type="ECO:0000259" key="2">
    <source>
        <dbReference type="Pfam" id="PF00210"/>
    </source>
</evidence>
<dbReference type="SUPFAM" id="SSF47240">
    <property type="entry name" value="Ferritin-like"/>
    <property type="match status" value="1"/>
</dbReference>
<dbReference type="Pfam" id="PF00210">
    <property type="entry name" value="Ferritin"/>
    <property type="match status" value="1"/>
</dbReference>
<reference evidence="3" key="1">
    <citation type="journal article" date="2015" name="Genom Data">
        <title>Draft genome sequences of Phytophthora kernoviae and Phytophthora ramorum lineage EU2 from Scotland.</title>
        <authorList>
            <person name="Sambles C."/>
            <person name="Schlenzig A."/>
            <person name="O'Neill P."/>
            <person name="Grant M."/>
            <person name="Studholme D.J."/>
        </authorList>
    </citation>
    <scope>NUCLEOTIDE SEQUENCE</scope>
    <source>
        <strain evidence="3">00238/432</strain>
    </source>
</reference>
<dbReference type="InterPro" id="IPR002177">
    <property type="entry name" value="DPS_DNA-bd"/>
</dbReference>
<comment type="caution">
    <text evidence="3">The sequence shown here is derived from an EMBL/GenBank/DDBJ whole genome shotgun (WGS) entry which is preliminary data.</text>
</comment>
<proteinExistence type="inferred from homology"/>
<name>A0A8J4SUA4_9STRA</name>
<accession>A0A8J4SUA4</accession>
<comment type="similarity">
    <text evidence="1">Belongs to the Dps family.</text>
</comment>
<dbReference type="CDD" id="cd01043">
    <property type="entry name" value="DPS"/>
    <property type="match status" value="1"/>
</dbReference>
<evidence type="ECO:0000256" key="1">
    <source>
        <dbReference type="ARBA" id="ARBA00009497"/>
    </source>
</evidence>
<dbReference type="PANTHER" id="PTHR42932:SF1">
    <property type="entry name" value="GENERAL STRESS PROTEIN 20U"/>
    <property type="match status" value="1"/>
</dbReference>
<sequence>MEKQIGKHGTYIESHWPKISKFGINDFGRFGRNENAACVQITMKQGLTVGDTGLVSNFLCTEFYNEVTVQMDEIAERILTLKGSPAATMKEYLELSSIQEAAGGEDAKTMVQNLIEDFATLSNEYQEGIEVADAAEDQPTSDMLTGFKADLEKHMWMLRSFLG</sequence>